<reference evidence="1 2" key="1">
    <citation type="journal article" date="2011" name="Science">
        <title>Comparative functional genomics of the fission yeasts.</title>
        <authorList>
            <person name="Rhind N."/>
            <person name="Chen Z."/>
            <person name="Yassour M."/>
            <person name="Thompson D.A."/>
            <person name="Haas B.J."/>
            <person name="Habib N."/>
            <person name="Wapinski I."/>
            <person name="Roy S."/>
            <person name="Lin M.F."/>
            <person name="Heiman D.I."/>
            <person name="Young S.K."/>
            <person name="Furuya K."/>
            <person name="Guo Y."/>
            <person name="Pidoux A."/>
            <person name="Chen H.M."/>
            <person name="Robbertse B."/>
            <person name="Goldberg J.M."/>
            <person name="Aoki K."/>
            <person name="Bayne E.H."/>
            <person name="Berlin A.M."/>
            <person name="Desjardins C.A."/>
            <person name="Dobbs E."/>
            <person name="Dukaj L."/>
            <person name="Fan L."/>
            <person name="FitzGerald M.G."/>
            <person name="French C."/>
            <person name="Gujja S."/>
            <person name="Hansen K."/>
            <person name="Keifenheim D."/>
            <person name="Levin J.Z."/>
            <person name="Mosher R.A."/>
            <person name="Mueller C.A."/>
            <person name="Pfiffner J."/>
            <person name="Priest M."/>
            <person name="Russ C."/>
            <person name="Smialowska A."/>
            <person name="Swoboda P."/>
            <person name="Sykes S.M."/>
            <person name="Vaughn M."/>
            <person name="Vengrova S."/>
            <person name="Yoder R."/>
            <person name="Zeng Q."/>
            <person name="Allshire R."/>
            <person name="Baulcombe D."/>
            <person name="Birren B.W."/>
            <person name="Brown W."/>
            <person name="Ekwall K."/>
            <person name="Kellis M."/>
            <person name="Leatherwood J."/>
            <person name="Levin H."/>
            <person name="Margalit H."/>
            <person name="Martienssen R."/>
            <person name="Nieduszynski C.A."/>
            <person name="Spatafora J.W."/>
            <person name="Friedman N."/>
            <person name="Dalgaard J.Z."/>
            <person name="Baumann P."/>
            <person name="Niki H."/>
            <person name="Regev A."/>
            <person name="Nusbaum C."/>
        </authorList>
    </citation>
    <scope>NUCLEOTIDE SEQUENCE [LARGE SCALE GENOMIC DNA]</scope>
    <source>
        <strain evidence="2">OY26 / ATCC MYA-4695 / CBS 11777 / NBRC 106824 / NRRL Y48691</strain>
    </source>
</reference>
<protein>
    <submittedName>
        <fullName evidence="1">Uncharacterized protein</fullName>
    </submittedName>
</protein>
<organism evidence="1 2">
    <name type="scientific">Schizosaccharomyces cryophilus (strain OY26 / ATCC MYA-4695 / CBS 11777 / NBRC 106824 / NRRL Y48691)</name>
    <name type="common">Fission yeast</name>
    <dbReference type="NCBI Taxonomy" id="653667"/>
    <lineage>
        <taxon>Eukaryota</taxon>
        <taxon>Fungi</taxon>
        <taxon>Dikarya</taxon>
        <taxon>Ascomycota</taxon>
        <taxon>Taphrinomycotina</taxon>
        <taxon>Schizosaccharomycetes</taxon>
        <taxon>Schizosaccharomycetales</taxon>
        <taxon>Schizosaccharomycetaceae</taxon>
        <taxon>Schizosaccharomyces</taxon>
    </lineage>
</organism>
<keyword evidence="2" id="KW-1185">Reference proteome</keyword>
<feature type="non-terminal residue" evidence="1">
    <location>
        <position position="1"/>
    </location>
</feature>
<sequence length="65" mass="7417">INPTIVVIILPDNHHLNVLSNIQGHVTNRVRLGMLKALETNLMLDHSYDDVLSFHIFSMQACVFF</sequence>
<dbReference type="AlphaFoldDB" id="S9XHT5"/>
<proteinExistence type="predicted"/>
<dbReference type="RefSeq" id="XP_013022125.1">
    <property type="nucleotide sequence ID" value="XM_013166671.1"/>
</dbReference>
<name>S9XHT5_SCHCR</name>
<gene>
    <name evidence="1" type="ORF">SPOG_05699</name>
</gene>
<accession>S9XHT5</accession>
<evidence type="ECO:0000313" key="1">
    <source>
        <dbReference type="EMBL" id="EPY53241.1"/>
    </source>
</evidence>
<dbReference type="HOGENOM" id="CLU_2856069_0_0_1"/>
<dbReference type="Proteomes" id="UP000015464">
    <property type="component" value="Unassembled WGS sequence"/>
</dbReference>
<evidence type="ECO:0000313" key="2">
    <source>
        <dbReference type="Proteomes" id="UP000015464"/>
    </source>
</evidence>
<dbReference type="GeneID" id="25039420"/>
<dbReference type="EMBL" id="KE546988">
    <property type="protein sequence ID" value="EPY53241.1"/>
    <property type="molecule type" value="Genomic_DNA"/>
</dbReference>